<keyword evidence="1" id="KW-0805">Transcription regulation</keyword>
<dbReference type="PRINTS" id="PR00455">
    <property type="entry name" value="HTHTETR"/>
</dbReference>
<feature type="DNA-binding region" description="H-T-H motif" evidence="4">
    <location>
        <begin position="31"/>
        <end position="50"/>
    </location>
</feature>
<dbReference type="Pfam" id="PF00440">
    <property type="entry name" value="TetR_N"/>
    <property type="match status" value="1"/>
</dbReference>
<dbReference type="SUPFAM" id="SSF48498">
    <property type="entry name" value="Tetracyclin repressor-like, C-terminal domain"/>
    <property type="match status" value="1"/>
</dbReference>
<keyword evidence="3" id="KW-0804">Transcription</keyword>
<dbReference type="InterPro" id="IPR050109">
    <property type="entry name" value="HTH-type_TetR-like_transc_reg"/>
</dbReference>
<evidence type="ECO:0000313" key="7">
    <source>
        <dbReference type="Proteomes" id="UP001499938"/>
    </source>
</evidence>
<dbReference type="PANTHER" id="PTHR30055">
    <property type="entry name" value="HTH-TYPE TRANSCRIPTIONAL REGULATOR RUTR"/>
    <property type="match status" value="1"/>
</dbReference>
<comment type="caution">
    <text evidence="6">The sequence shown here is derived from an EMBL/GenBank/DDBJ whole genome shotgun (WGS) entry which is preliminary data.</text>
</comment>
<dbReference type="InterPro" id="IPR009057">
    <property type="entry name" value="Homeodomain-like_sf"/>
</dbReference>
<proteinExistence type="predicted"/>
<reference evidence="6 7" key="1">
    <citation type="journal article" date="2019" name="Int. J. Syst. Evol. Microbiol.">
        <title>The Global Catalogue of Microorganisms (GCM) 10K type strain sequencing project: providing services to taxonomists for standard genome sequencing and annotation.</title>
        <authorList>
            <consortium name="The Broad Institute Genomics Platform"/>
            <consortium name="The Broad Institute Genome Sequencing Center for Infectious Disease"/>
            <person name="Wu L."/>
            <person name="Ma J."/>
        </authorList>
    </citation>
    <scope>NUCLEOTIDE SEQUENCE [LARGE SCALE GENOMIC DNA]</scope>
    <source>
        <strain evidence="6 7">JCM 15592</strain>
    </source>
</reference>
<organism evidence="6 7">
    <name type="scientific">Nostocoides veronense</name>
    <dbReference type="NCBI Taxonomy" id="330836"/>
    <lineage>
        <taxon>Bacteria</taxon>
        <taxon>Bacillati</taxon>
        <taxon>Actinomycetota</taxon>
        <taxon>Actinomycetes</taxon>
        <taxon>Micrococcales</taxon>
        <taxon>Intrasporangiaceae</taxon>
        <taxon>Nostocoides</taxon>
    </lineage>
</organism>
<evidence type="ECO:0000259" key="5">
    <source>
        <dbReference type="PROSITE" id="PS50977"/>
    </source>
</evidence>
<feature type="domain" description="HTH tetR-type" evidence="5">
    <location>
        <begin position="8"/>
        <end position="68"/>
    </location>
</feature>
<dbReference type="SUPFAM" id="SSF46689">
    <property type="entry name" value="Homeodomain-like"/>
    <property type="match status" value="1"/>
</dbReference>
<dbReference type="PROSITE" id="PS50977">
    <property type="entry name" value="HTH_TETR_2"/>
    <property type="match status" value="1"/>
</dbReference>
<keyword evidence="2 4" id="KW-0238">DNA-binding</keyword>
<dbReference type="RefSeq" id="WP_344083155.1">
    <property type="nucleotide sequence ID" value="NZ_BAAAPO010000024.1"/>
</dbReference>
<dbReference type="PANTHER" id="PTHR30055:SF220">
    <property type="entry name" value="TETR-FAMILY REGULATORY PROTEIN"/>
    <property type="match status" value="1"/>
</dbReference>
<gene>
    <name evidence="6" type="ORF">GCM10009811_15200</name>
</gene>
<evidence type="ECO:0000256" key="2">
    <source>
        <dbReference type="ARBA" id="ARBA00023125"/>
    </source>
</evidence>
<accession>A0ABN2LJZ7</accession>
<dbReference type="EMBL" id="BAAAPO010000024">
    <property type="protein sequence ID" value="GAA1791306.1"/>
    <property type="molecule type" value="Genomic_DNA"/>
</dbReference>
<dbReference type="Pfam" id="PF13305">
    <property type="entry name" value="TetR_C_33"/>
    <property type="match status" value="1"/>
</dbReference>
<name>A0ABN2LJZ7_9MICO</name>
<evidence type="ECO:0000256" key="3">
    <source>
        <dbReference type="ARBA" id="ARBA00023163"/>
    </source>
</evidence>
<evidence type="ECO:0000313" key="6">
    <source>
        <dbReference type="EMBL" id="GAA1791306.1"/>
    </source>
</evidence>
<sequence>MSRPYHHGDLHRALLQAAWELLDEGGVDAVTLRAVARRAGVSHAAPTHHFGGKGGLLAAMVVQGYEALTGELQNAWDTSMLAEGSRDPLLALIAVGRAYVGFARRRPHAFTILGRPELRNPREDIFHGEVEAAAERCLLVLERGVVVCQEAGAIDPGPPQPWALLAWTGAHGLAVMLTEGLIDLGEDDPSEDQLTMMMLLALRHGLQSRR</sequence>
<dbReference type="InterPro" id="IPR025996">
    <property type="entry name" value="MT1864/Rv1816-like_C"/>
</dbReference>
<dbReference type="Gene3D" id="1.10.357.10">
    <property type="entry name" value="Tetracycline Repressor, domain 2"/>
    <property type="match status" value="1"/>
</dbReference>
<dbReference type="InterPro" id="IPR001647">
    <property type="entry name" value="HTH_TetR"/>
</dbReference>
<dbReference type="Proteomes" id="UP001499938">
    <property type="component" value="Unassembled WGS sequence"/>
</dbReference>
<keyword evidence="7" id="KW-1185">Reference proteome</keyword>
<evidence type="ECO:0000256" key="1">
    <source>
        <dbReference type="ARBA" id="ARBA00023015"/>
    </source>
</evidence>
<evidence type="ECO:0000256" key="4">
    <source>
        <dbReference type="PROSITE-ProRule" id="PRU00335"/>
    </source>
</evidence>
<protein>
    <submittedName>
        <fullName evidence="6">TetR/AcrR family transcriptional regulator</fullName>
    </submittedName>
</protein>
<dbReference type="InterPro" id="IPR036271">
    <property type="entry name" value="Tet_transcr_reg_TetR-rel_C_sf"/>
</dbReference>